<evidence type="ECO:0000259" key="1">
    <source>
        <dbReference type="Pfam" id="PF09862"/>
    </source>
</evidence>
<comment type="caution">
    <text evidence="3">The sequence shown here is derived from an EMBL/GenBank/DDBJ whole genome shotgun (WGS) entry which is preliminary data.</text>
</comment>
<evidence type="ECO:0008006" key="5">
    <source>
        <dbReference type="Google" id="ProtNLM"/>
    </source>
</evidence>
<proteinExistence type="predicted"/>
<protein>
    <recommendedName>
        <fullName evidence="5">DUF2089 domain-containing protein</fullName>
    </recommendedName>
</protein>
<sequence length="89" mass="10065">MIRNLPHKCPSCEARLKVSALTCEVCETVVSGRFELPQLAQLTRNEQEFILDFVRSSGSLKEMAQKLGLSYPTVRNLLDDIIIKLNTNE</sequence>
<dbReference type="Pfam" id="PF22747">
    <property type="entry name" value="Zn_ribbon_DUF2089"/>
    <property type="match status" value="1"/>
</dbReference>
<dbReference type="InterPro" id="IPR016032">
    <property type="entry name" value="Sig_transdc_resp-reg_C-effctor"/>
</dbReference>
<evidence type="ECO:0000313" key="3">
    <source>
        <dbReference type="EMBL" id="CAG5012692.1"/>
    </source>
</evidence>
<dbReference type="InterPro" id="IPR036388">
    <property type="entry name" value="WH-like_DNA-bd_sf"/>
</dbReference>
<evidence type="ECO:0000259" key="2">
    <source>
        <dbReference type="Pfam" id="PF22747"/>
    </source>
</evidence>
<accession>A0A916JJ57</accession>
<feature type="domain" description="DUF2089" evidence="1">
    <location>
        <begin position="42"/>
        <end position="86"/>
    </location>
</feature>
<gene>
    <name evidence="3" type="ORF">DYBT9275_05228</name>
</gene>
<name>A0A916JJ57_9BACT</name>
<reference evidence="3" key="1">
    <citation type="submission" date="2021-04" db="EMBL/GenBank/DDBJ databases">
        <authorList>
            <person name="Rodrigo-Torres L."/>
            <person name="Arahal R. D."/>
            <person name="Lucena T."/>
        </authorList>
    </citation>
    <scope>NUCLEOTIDE SEQUENCE</scope>
    <source>
        <strain evidence="3">CECT 9275</strain>
    </source>
</reference>
<dbReference type="InterPro" id="IPR053957">
    <property type="entry name" value="DUF2089_Zn_ribbon"/>
</dbReference>
<keyword evidence="4" id="KW-1185">Reference proteome</keyword>
<organism evidence="3 4">
    <name type="scientific">Dyadobacter helix</name>
    <dbReference type="NCBI Taxonomy" id="2822344"/>
    <lineage>
        <taxon>Bacteria</taxon>
        <taxon>Pseudomonadati</taxon>
        <taxon>Bacteroidota</taxon>
        <taxon>Cytophagia</taxon>
        <taxon>Cytophagales</taxon>
        <taxon>Spirosomataceae</taxon>
        <taxon>Dyadobacter</taxon>
    </lineage>
</organism>
<feature type="domain" description="DUF2089" evidence="2">
    <location>
        <begin position="9"/>
        <end position="39"/>
    </location>
</feature>
<evidence type="ECO:0000313" key="4">
    <source>
        <dbReference type="Proteomes" id="UP000680038"/>
    </source>
</evidence>
<dbReference type="SUPFAM" id="SSF46894">
    <property type="entry name" value="C-terminal effector domain of the bipartite response regulators"/>
    <property type="match status" value="1"/>
</dbReference>
<dbReference type="RefSeq" id="WP_215241452.1">
    <property type="nucleotide sequence ID" value="NZ_CAJRAF010000002.1"/>
</dbReference>
<dbReference type="InterPro" id="IPR018658">
    <property type="entry name" value="DUF2089"/>
</dbReference>
<dbReference type="EMBL" id="CAJRAF010000002">
    <property type="protein sequence ID" value="CAG5012692.1"/>
    <property type="molecule type" value="Genomic_DNA"/>
</dbReference>
<dbReference type="AlphaFoldDB" id="A0A916JJ57"/>
<dbReference type="GO" id="GO:0006355">
    <property type="term" value="P:regulation of DNA-templated transcription"/>
    <property type="evidence" value="ECO:0007669"/>
    <property type="project" value="InterPro"/>
</dbReference>
<dbReference type="Gene3D" id="1.10.10.10">
    <property type="entry name" value="Winged helix-like DNA-binding domain superfamily/Winged helix DNA-binding domain"/>
    <property type="match status" value="1"/>
</dbReference>
<dbReference type="GO" id="GO:0003677">
    <property type="term" value="F:DNA binding"/>
    <property type="evidence" value="ECO:0007669"/>
    <property type="project" value="InterPro"/>
</dbReference>
<dbReference type="Pfam" id="PF09862">
    <property type="entry name" value="DUF2089"/>
    <property type="match status" value="1"/>
</dbReference>
<dbReference type="Proteomes" id="UP000680038">
    <property type="component" value="Unassembled WGS sequence"/>
</dbReference>